<dbReference type="Pfam" id="PF14599">
    <property type="entry name" value="zinc_ribbon_6"/>
    <property type="match status" value="1"/>
</dbReference>
<evidence type="ECO:0000259" key="5">
    <source>
        <dbReference type="PROSITE" id="PS50089"/>
    </source>
</evidence>
<dbReference type="Gene3D" id="2.20.28.10">
    <property type="match status" value="1"/>
</dbReference>
<dbReference type="GO" id="GO:0006511">
    <property type="term" value="P:ubiquitin-dependent protein catabolic process"/>
    <property type="evidence" value="ECO:0007669"/>
    <property type="project" value="TreeGrafter"/>
</dbReference>
<evidence type="ECO:0000313" key="9">
    <source>
        <dbReference type="Proteomes" id="UP000007875"/>
    </source>
</evidence>
<dbReference type="InterPro" id="IPR037275">
    <property type="entry name" value="Znf_CTCHY_sf"/>
</dbReference>
<evidence type="ECO:0000313" key="8">
    <source>
        <dbReference type="Ensembl" id="ENSCSAVP00000014277.1"/>
    </source>
</evidence>
<keyword evidence="9" id="KW-1185">Reference proteome</keyword>
<dbReference type="AlphaFoldDB" id="H2Z9L2"/>
<dbReference type="InterPro" id="IPR008913">
    <property type="entry name" value="Znf_CHY"/>
</dbReference>
<protein>
    <recommendedName>
        <fullName evidence="10">RING finger and CHY zinc finger domain-containing protein 1</fullName>
    </recommendedName>
</protein>
<dbReference type="eggNOG" id="KOG1940">
    <property type="taxonomic scope" value="Eukaryota"/>
</dbReference>
<evidence type="ECO:0000259" key="6">
    <source>
        <dbReference type="PROSITE" id="PS51266"/>
    </source>
</evidence>
<dbReference type="GO" id="GO:0008270">
    <property type="term" value="F:zinc ion binding"/>
    <property type="evidence" value="ECO:0007669"/>
    <property type="project" value="UniProtKB-KW"/>
</dbReference>
<keyword evidence="1" id="KW-0479">Metal-binding</keyword>
<dbReference type="InterPro" id="IPR017921">
    <property type="entry name" value="Znf_CTCHY"/>
</dbReference>
<dbReference type="GeneTree" id="ENSGT00390000008853"/>
<sequence length="260" mass="29299">SSESGSEDTECEIKSNYGCNHYKRRCLFVSPCCGKIYPCRLCHDEEITSHSLDRHAVREIVCSECKERQLISKKCTKCGIIFGNYFCPVCRLYDDKDKGQFHCAGCGICRVGGRDNFFHCEKCGLCLPKDKTTHKCIEKASHTNCPVCMEDIHTSRDTAHIPTCGHLIHSLCYKRLLRMGDYRCPICGVSTVAMNSTWEMMDEEIASTPMPPEYADHKVWILCKDCHSVSEVRFHVLGLKCMKCNSYNTCGTSAPESTGS</sequence>
<dbReference type="GO" id="GO:0016567">
    <property type="term" value="P:protein ubiquitination"/>
    <property type="evidence" value="ECO:0007669"/>
    <property type="project" value="TreeGrafter"/>
</dbReference>
<dbReference type="PROSITE" id="PS50089">
    <property type="entry name" value="ZF_RING_2"/>
    <property type="match status" value="1"/>
</dbReference>
<evidence type="ECO:0000256" key="3">
    <source>
        <dbReference type="ARBA" id="ARBA00022833"/>
    </source>
</evidence>
<dbReference type="InterPro" id="IPR001841">
    <property type="entry name" value="Znf_RING"/>
</dbReference>
<dbReference type="FunCoup" id="H2Z9L2">
    <property type="interactions" value="228"/>
</dbReference>
<dbReference type="GO" id="GO:0005634">
    <property type="term" value="C:nucleus"/>
    <property type="evidence" value="ECO:0007669"/>
    <property type="project" value="TreeGrafter"/>
</dbReference>
<dbReference type="InterPro" id="IPR013083">
    <property type="entry name" value="Znf_RING/FYVE/PHD"/>
</dbReference>
<dbReference type="HOGENOM" id="CLU_013368_1_0_1"/>
<dbReference type="InterPro" id="IPR037274">
    <property type="entry name" value="Znf_CHY_sf"/>
</dbReference>
<dbReference type="SUPFAM" id="SSF161245">
    <property type="entry name" value="Zinc hairpin stack"/>
    <property type="match status" value="1"/>
</dbReference>
<dbReference type="InterPro" id="IPR039512">
    <property type="entry name" value="RCHY1_zinc-ribbon"/>
</dbReference>
<dbReference type="Ensembl" id="ENSCSAVT00000014442.1">
    <property type="protein sequence ID" value="ENSCSAVP00000014277.1"/>
    <property type="gene ID" value="ENSCSAVG00000008363.1"/>
</dbReference>
<dbReference type="SUPFAM" id="SSF161219">
    <property type="entry name" value="CHY zinc finger-like"/>
    <property type="match status" value="1"/>
</dbReference>
<dbReference type="Pfam" id="PF05495">
    <property type="entry name" value="zf-CHY"/>
    <property type="match status" value="1"/>
</dbReference>
<dbReference type="PROSITE" id="PS51270">
    <property type="entry name" value="ZF_CTCHY"/>
    <property type="match status" value="1"/>
</dbReference>
<proteinExistence type="predicted"/>
<dbReference type="OMA" id="KLYPCRL"/>
<organism evidence="8 9">
    <name type="scientific">Ciona savignyi</name>
    <name type="common">Pacific transparent sea squirt</name>
    <dbReference type="NCBI Taxonomy" id="51511"/>
    <lineage>
        <taxon>Eukaryota</taxon>
        <taxon>Metazoa</taxon>
        <taxon>Chordata</taxon>
        <taxon>Tunicata</taxon>
        <taxon>Ascidiacea</taxon>
        <taxon>Phlebobranchia</taxon>
        <taxon>Cionidae</taxon>
        <taxon>Ciona</taxon>
    </lineage>
</organism>
<evidence type="ECO:0000256" key="2">
    <source>
        <dbReference type="ARBA" id="ARBA00022771"/>
    </source>
</evidence>
<dbReference type="Pfam" id="PF13639">
    <property type="entry name" value="zf-RING_2"/>
    <property type="match status" value="1"/>
</dbReference>
<dbReference type="PANTHER" id="PTHR21319:SF53">
    <property type="entry name" value="RING FINGER AND CHY ZINC FINGER DOMAIN-CONTAINING PROTEIN 1"/>
    <property type="match status" value="1"/>
</dbReference>
<dbReference type="GO" id="GO:0061630">
    <property type="term" value="F:ubiquitin protein ligase activity"/>
    <property type="evidence" value="ECO:0007669"/>
    <property type="project" value="TreeGrafter"/>
</dbReference>
<feature type="domain" description="CHY-type" evidence="6">
    <location>
        <begin position="12"/>
        <end position="80"/>
    </location>
</feature>
<feature type="domain" description="RING-type" evidence="5">
    <location>
        <begin position="145"/>
        <end position="187"/>
    </location>
</feature>
<name>H2Z9L2_CIOSA</name>
<dbReference type="Proteomes" id="UP000007875">
    <property type="component" value="Unassembled WGS sequence"/>
</dbReference>
<reference evidence="9" key="1">
    <citation type="submission" date="2003-08" db="EMBL/GenBank/DDBJ databases">
        <authorList>
            <person name="Birren B."/>
            <person name="Nusbaum C."/>
            <person name="Abebe A."/>
            <person name="Abouelleil A."/>
            <person name="Adekoya E."/>
            <person name="Ait-zahra M."/>
            <person name="Allen N."/>
            <person name="Allen T."/>
            <person name="An P."/>
            <person name="Anderson M."/>
            <person name="Anderson S."/>
            <person name="Arachchi H."/>
            <person name="Armbruster J."/>
            <person name="Bachantsang P."/>
            <person name="Baldwin J."/>
            <person name="Barry A."/>
            <person name="Bayul T."/>
            <person name="Blitshsteyn B."/>
            <person name="Bloom T."/>
            <person name="Blye J."/>
            <person name="Boguslavskiy L."/>
            <person name="Borowsky M."/>
            <person name="Boukhgalter B."/>
            <person name="Brunache A."/>
            <person name="Butler J."/>
            <person name="Calixte N."/>
            <person name="Calvo S."/>
            <person name="Camarata J."/>
            <person name="Campo K."/>
            <person name="Chang J."/>
            <person name="Cheshatsang Y."/>
            <person name="Citroen M."/>
            <person name="Collymore A."/>
            <person name="Considine T."/>
            <person name="Cook A."/>
            <person name="Cooke P."/>
            <person name="Corum B."/>
            <person name="Cuomo C."/>
            <person name="David R."/>
            <person name="Dawoe T."/>
            <person name="Degray S."/>
            <person name="Dodge S."/>
            <person name="Dooley K."/>
            <person name="Dorje P."/>
            <person name="Dorjee K."/>
            <person name="Dorris L."/>
            <person name="Duffey N."/>
            <person name="Dupes A."/>
            <person name="Elkins T."/>
            <person name="Engels R."/>
            <person name="Erickson J."/>
            <person name="Farina A."/>
            <person name="Faro S."/>
            <person name="Ferreira P."/>
            <person name="Fischer H."/>
            <person name="Fitzgerald M."/>
            <person name="Foley K."/>
            <person name="Gage D."/>
            <person name="Galagan J."/>
            <person name="Gearin G."/>
            <person name="Gnerre S."/>
            <person name="Gnirke A."/>
            <person name="Goyette A."/>
            <person name="Graham J."/>
            <person name="Grandbois E."/>
            <person name="Gyaltsen K."/>
            <person name="Hafez N."/>
            <person name="Hagopian D."/>
            <person name="Hagos B."/>
            <person name="Hall J."/>
            <person name="Hatcher B."/>
            <person name="Heller A."/>
            <person name="Higgins H."/>
            <person name="Honan T."/>
            <person name="Horn A."/>
            <person name="Houde N."/>
            <person name="Hughes L."/>
            <person name="Hulme W."/>
            <person name="Husby E."/>
            <person name="Iliev I."/>
            <person name="Jaffe D."/>
            <person name="Jones C."/>
            <person name="Kamal M."/>
            <person name="Kamat A."/>
            <person name="Kamvysselis M."/>
            <person name="Karlsson E."/>
            <person name="Kells C."/>
            <person name="Kieu A."/>
            <person name="Kisner P."/>
            <person name="Kodira C."/>
            <person name="Kulbokas E."/>
            <person name="Labutti K."/>
            <person name="Lama D."/>
            <person name="Landers T."/>
            <person name="Leger J."/>
            <person name="Levine S."/>
            <person name="Lewis D."/>
            <person name="Lewis T."/>
            <person name="Lindblad-toh K."/>
            <person name="Liu X."/>
            <person name="Lokyitsang T."/>
            <person name="Lokyitsang Y."/>
            <person name="Lucien O."/>
            <person name="Lui A."/>
            <person name="Ma L.J."/>
            <person name="Mabbitt R."/>
            <person name="Macdonald J."/>
            <person name="Maclean C."/>
            <person name="Major J."/>
            <person name="Manning J."/>
            <person name="Marabella R."/>
            <person name="Maru K."/>
            <person name="Matthews C."/>
            <person name="Mauceli E."/>
            <person name="Mccarthy M."/>
            <person name="Mcdonough S."/>
            <person name="Mcghee T."/>
            <person name="Meldrim J."/>
            <person name="Meneus L."/>
            <person name="Mesirov J."/>
            <person name="Mihalev A."/>
            <person name="Mihova T."/>
            <person name="Mikkelsen T."/>
            <person name="Mlenga V."/>
            <person name="Moru K."/>
            <person name="Mozes J."/>
            <person name="Mulrain L."/>
            <person name="Munson G."/>
            <person name="Naylor J."/>
            <person name="Newes C."/>
            <person name="Nguyen C."/>
            <person name="Nguyen N."/>
            <person name="Nguyen T."/>
            <person name="Nicol R."/>
            <person name="Nielsen C."/>
            <person name="Nizzari M."/>
            <person name="Norbu C."/>
            <person name="Norbu N."/>
            <person name="O'donnell P."/>
            <person name="Okoawo O."/>
            <person name="O'leary S."/>
            <person name="Omotosho B."/>
            <person name="O'neill K."/>
            <person name="Osman S."/>
            <person name="Parker S."/>
            <person name="Perrin D."/>
            <person name="Phunkhang P."/>
            <person name="Piqani B."/>
            <person name="Purcell S."/>
            <person name="Rachupka T."/>
            <person name="Ramasamy U."/>
            <person name="Rameau R."/>
            <person name="Ray V."/>
            <person name="Raymond C."/>
            <person name="Retta R."/>
            <person name="Richardson S."/>
            <person name="Rise C."/>
            <person name="Rodriguez J."/>
            <person name="Rogers J."/>
            <person name="Rogov P."/>
            <person name="Rutman M."/>
            <person name="Schupbach R."/>
            <person name="Seaman C."/>
            <person name="Settipalli S."/>
            <person name="Sharpe T."/>
            <person name="Sheridan J."/>
            <person name="Sherpa N."/>
            <person name="Shi J."/>
            <person name="Smirnov S."/>
            <person name="Smith C."/>
            <person name="Sougnez C."/>
            <person name="Spencer B."/>
            <person name="Stalker J."/>
            <person name="Stange-thomann N."/>
            <person name="Stavropoulos S."/>
            <person name="Stetson K."/>
            <person name="Stone C."/>
            <person name="Stone S."/>
            <person name="Stubbs M."/>
            <person name="Talamas J."/>
            <person name="Tchuinga P."/>
            <person name="Tenzing P."/>
            <person name="Tesfaye S."/>
            <person name="Theodore J."/>
            <person name="Thoulutsang Y."/>
            <person name="Topham K."/>
            <person name="Towey S."/>
            <person name="Tsamla T."/>
            <person name="Tsomo N."/>
            <person name="Vallee D."/>
            <person name="Vassiliev H."/>
            <person name="Venkataraman V."/>
            <person name="Vinson J."/>
            <person name="Vo A."/>
            <person name="Wade C."/>
            <person name="Wang S."/>
            <person name="Wangchuk T."/>
            <person name="Wangdi T."/>
            <person name="Whittaker C."/>
            <person name="Wilkinson J."/>
            <person name="Wu Y."/>
            <person name="Wyman D."/>
            <person name="Yadav S."/>
            <person name="Yang S."/>
            <person name="Yang X."/>
            <person name="Yeager S."/>
            <person name="Yee E."/>
            <person name="Young G."/>
            <person name="Zainoun J."/>
            <person name="Zembeck L."/>
            <person name="Zimmer A."/>
            <person name="Zody M."/>
            <person name="Lander E."/>
        </authorList>
    </citation>
    <scope>NUCLEOTIDE SEQUENCE [LARGE SCALE GENOMIC DNA]</scope>
</reference>
<evidence type="ECO:0000259" key="7">
    <source>
        <dbReference type="PROSITE" id="PS51270"/>
    </source>
</evidence>
<accession>H2Z9L2</accession>
<keyword evidence="3" id="KW-0862">Zinc</keyword>
<feature type="domain" description="CTCHY-type" evidence="7">
    <location>
        <begin position="82"/>
        <end position="144"/>
    </location>
</feature>
<evidence type="ECO:0000256" key="4">
    <source>
        <dbReference type="PROSITE-ProRule" id="PRU00601"/>
    </source>
</evidence>
<dbReference type="InParanoid" id="H2Z9L2"/>
<dbReference type="STRING" id="51511.ENSCSAVP00000014277"/>
<reference evidence="8" key="2">
    <citation type="submission" date="2025-08" db="UniProtKB">
        <authorList>
            <consortium name="Ensembl"/>
        </authorList>
    </citation>
    <scope>IDENTIFICATION</scope>
</reference>
<dbReference type="SMART" id="SM00184">
    <property type="entry name" value="RING"/>
    <property type="match status" value="1"/>
</dbReference>
<dbReference type="CDD" id="cd16464">
    <property type="entry name" value="RING-H2_Pirh2-like"/>
    <property type="match status" value="1"/>
</dbReference>
<reference evidence="8" key="3">
    <citation type="submission" date="2025-09" db="UniProtKB">
        <authorList>
            <consortium name="Ensembl"/>
        </authorList>
    </citation>
    <scope>IDENTIFICATION</scope>
</reference>
<evidence type="ECO:0000256" key="1">
    <source>
        <dbReference type="ARBA" id="ARBA00022723"/>
    </source>
</evidence>
<dbReference type="Gene3D" id="3.30.40.10">
    <property type="entry name" value="Zinc/RING finger domain, C3HC4 (zinc finger)"/>
    <property type="match status" value="1"/>
</dbReference>
<dbReference type="SUPFAM" id="SSF57850">
    <property type="entry name" value="RING/U-box"/>
    <property type="match status" value="1"/>
</dbReference>
<dbReference type="PROSITE" id="PS51266">
    <property type="entry name" value="ZF_CHY"/>
    <property type="match status" value="1"/>
</dbReference>
<keyword evidence="2 4" id="KW-0863">Zinc-finger</keyword>
<dbReference type="PANTHER" id="PTHR21319">
    <property type="entry name" value="RING FINGER AND CHY ZINC FINGER DOMAIN-CONTAINING PROTEIN 1"/>
    <property type="match status" value="1"/>
</dbReference>
<evidence type="ECO:0008006" key="10">
    <source>
        <dbReference type="Google" id="ProtNLM"/>
    </source>
</evidence>